<reference evidence="8 9" key="1">
    <citation type="submission" date="2018-11" db="EMBL/GenBank/DDBJ databases">
        <title>Genomic Encyclopedia of Type Strains, Phase IV (KMG-IV): sequencing the most valuable type-strain genomes for metagenomic binning, comparative biology and taxonomic classification.</title>
        <authorList>
            <person name="Goeker M."/>
        </authorList>
    </citation>
    <scope>NUCLEOTIDE SEQUENCE [LARGE SCALE GENOMIC DNA]</scope>
    <source>
        <strain evidence="8 9">DSM 26537</strain>
    </source>
</reference>
<protein>
    <recommendedName>
        <fullName evidence="2">chitinase</fullName>
        <ecNumber evidence="2">3.2.1.14</ecNumber>
    </recommendedName>
</protein>
<accession>A0A3N1XLC6</accession>
<dbReference type="RefSeq" id="WP_123609744.1">
    <property type="nucleotide sequence ID" value="NZ_RJVG01000006.1"/>
</dbReference>
<evidence type="ECO:0000313" key="9">
    <source>
        <dbReference type="Proteomes" id="UP000273083"/>
    </source>
</evidence>
<dbReference type="Pfam" id="PF14600">
    <property type="entry name" value="CBM_5_12_2"/>
    <property type="match status" value="1"/>
</dbReference>
<dbReference type="SMART" id="SM00636">
    <property type="entry name" value="Glyco_18"/>
    <property type="match status" value="1"/>
</dbReference>
<dbReference type="InterPro" id="IPR036573">
    <property type="entry name" value="CBM_sf_5/12"/>
</dbReference>
<evidence type="ECO:0000256" key="6">
    <source>
        <dbReference type="SAM" id="MobiDB-lite"/>
    </source>
</evidence>
<dbReference type="InterPro" id="IPR017853">
    <property type="entry name" value="GH"/>
</dbReference>
<keyword evidence="4" id="KW-0624">Polysaccharide degradation</keyword>
<dbReference type="CDD" id="cd20174">
    <property type="entry name" value="GH18_LinChi78-like_UFR"/>
    <property type="match status" value="1"/>
</dbReference>
<evidence type="ECO:0000256" key="2">
    <source>
        <dbReference type="ARBA" id="ARBA00012729"/>
    </source>
</evidence>
<dbReference type="CDD" id="cd06548">
    <property type="entry name" value="GH18_chitinase"/>
    <property type="match status" value="1"/>
</dbReference>
<dbReference type="Pfam" id="PF02839">
    <property type="entry name" value="CBM_5_12"/>
    <property type="match status" value="1"/>
</dbReference>
<keyword evidence="9" id="KW-1185">Reference proteome</keyword>
<evidence type="ECO:0000313" key="8">
    <source>
        <dbReference type="EMBL" id="ROR27504.1"/>
    </source>
</evidence>
<dbReference type="Proteomes" id="UP000273083">
    <property type="component" value="Unassembled WGS sequence"/>
</dbReference>
<evidence type="ECO:0000256" key="4">
    <source>
        <dbReference type="ARBA" id="ARBA00023024"/>
    </source>
</evidence>
<dbReference type="InterPro" id="IPR003610">
    <property type="entry name" value="CBM5/12"/>
</dbReference>
<proteinExistence type="predicted"/>
<dbReference type="Gene3D" id="3.20.20.80">
    <property type="entry name" value="Glycosidases"/>
    <property type="match status" value="1"/>
</dbReference>
<dbReference type="InterPro" id="IPR001223">
    <property type="entry name" value="Glyco_hydro18_cat"/>
</dbReference>
<feature type="domain" description="GH18" evidence="7">
    <location>
        <begin position="53"/>
        <end position="474"/>
    </location>
</feature>
<dbReference type="Pfam" id="PF16403">
    <property type="entry name" value="Bact_surface_Ig-like"/>
    <property type="match status" value="1"/>
</dbReference>
<dbReference type="SUPFAM" id="SSF54556">
    <property type="entry name" value="Chitinase insertion domain"/>
    <property type="match status" value="1"/>
</dbReference>
<dbReference type="SUPFAM" id="SSF51445">
    <property type="entry name" value="(Trans)glycosidases"/>
    <property type="match status" value="1"/>
</dbReference>
<evidence type="ECO:0000256" key="3">
    <source>
        <dbReference type="ARBA" id="ARBA00022801"/>
    </source>
</evidence>
<dbReference type="AlphaFoldDB" id="A0A3N1XLC6"/>
<dbReference type="InterPro" id="IPR032798">
    <property type="entry name" value="CBM_5_12_2"/>
</dbReference>
<dbReference type="PANTHER" id="PTHR11177">
    <property type="entry name" value="CHITINASE"/>
    <property type="match status" value="1"/>
</dbReference>
<dbReference type="InterPro" id="IPR050314">
    <property type="entry name" value="Glycosyl_Hydrlase_18"/>
</dbReference>
<dbReference type="CDD" id="cd12215">
    <property type="entry name" value="ChiC_BD"/>
    <property type="match status" value="1"/>
</dbReference>
<dbReference type="EC" id="3.2.1.14" evidence="2"/>
<evidence type="ECO:0000259" key="7">
    <source>
        <dbReference type="PROSITE" id="PS51910"/>
    </source>
</evidence>
<comment type="catalytic activity">
    <reaction evidence="1">
        <text>Random endo-hydrolysis of N-acetyl-beta-D-glucosaminide (1-&gt;4)-beta-linkages in chitin and chitodextrins.</text>
        <dbReference type="EC" id="3.2.1.14"/>
    </reaction>
</comment>
<dbReference type="PANTHER" id="PTHR11177:SF317">
    <property type="entry name" value="CHITINASE 12-RELATED"/>
    <property type="match status" value="1"/>
</dbReference>
<keyword evidence="5" id="KW-0119">Carbohydrate metabolism</keyword>
<feature type="region of interest" description="Disordered" evidence="6">
    <location>
        <begin position="356"/>
        <end position="376"/>
    </location>
</feature>
<dbReference type="GO" id="GO:0005576">
    <property type="term" value="C:extracellular region"/>
    <property type="evidence" value="ECO:0007669"/>
    <property type="project" value="InterPro"/>
</dbReference>
<dbReference type="InterPro" id="IPR011583">
    <property type="entry name" value="Chitinase_II/V-like_cat"/>
</dbReference>
<evidence type="ECO:0000256" key="5">
    <source>
        <dbReference type="ARBA" id="ARBA00023277"/>
    </source>
</evidence>
<keyword evidence="4" id="KW-0146">Chitin degradation</keyword>
<dbReference type="SUPFAM" id="SSF51055">
    <property type="entry name" value="Carbohydrate binding domain"/>
    <property type="match status" value="2"/>
</dbReference>
<organism evidence="8 9">
    <name type="scientific">Mobilisporobacter senegalensis</name>
    <dbReference type="NCBI Taxonomy" id="1329262"/>
    <lineage>
        <taxon>Bacteria</taxon>
        <taxon>Bacillati</taxon>
        <taxon>Bacillota</taxon>
        <taxon>Clostridia</taxon>
        <taxon>Lachnospirales</taxon>
        <taxon>Lachnospiraceae</taxon>
        <taxon>Mobilisporobacter</taxon>
    </lineage>
</organism>
<dbReference type="InterPro" id="IPR032179">
    <property type="entry name" value="Cry22Aa_Ig-like"/>
</dbReference>
<sequence>MKSKKLSTNVKRILTVITTTTLLLTTILTPGVTVLASAQSKDLPDFSPSNGTLRNVMYYGDWSIWGGQGNFYPSGIPADQLTHLNFAFLDFDANGNLIFTDKDAAVGAPVGMAEVQWGAANAGILSALQELRAANPNLRIGVSIGGWSKSGDFSTVAANPGTRARFVENVMKFIKYTNMDFVDIDWEYPALPRQADKVDNQNDEGTPLATAADKENYILLLQDLKNALNIQGEQLDRTYELSVAIPASKSQLEAGVDIPRLFQTVDFANIMTYDLHGAWDSVSGHHTGLYTNPNDPNAGSGLSVDASVSYLLSKGAPSNKIVIGSAFYTRGWEKVSMGSNPATPGLFGEAQVCTQDADQTPSRGAANEAPLKSGEGGRRSGVWNYGSLQKLKAAYPGLKEYWDDAAKAPYLYDTNTGAFFTYDNQRSIREKAAYVLNHNLGGMISWAASGDAVTSNPSKKDELTKTIKDALFGTGALPEYEIGKASIDASVTVTPYSDQASKGFEITIKNNAAKNETGEVLSLVELAGETIKLPKIYIKTKSGANFSSGGYGSGTVTNVNGIGVADLATVYDNQTIGQGSSCTFKLATTGPATLEDIISIELSQRIIKSGSEISRQVLYGDDTTNPDPGDNAKPVISGAGNITIKVGDIFNPLTGVTAMDEEDGNLTSAITVSGTVDTSREGTYTLIYSVTDSKNATTTISRIITVEADNPTNDTYDPNKVYVKGDIVVYNGKTYICNWWTLGENPETSAAWSLQVTPNPDGSSDYIPGHAYLGGDLVSYNGSIYEAQWWTTSVPGSDASWKLISN</sequence>
<dbReference type="GO" id="GO:0008061">
    <property type="term" value="F:chitin binding"/>
    <property type="evidence" value="ECO:0007669"/>
    <property type="project" value="InterPro"/>
</dbReference>
<dbReference type="EMBL" id="RJVG01000006">
    <property type="protein sequence ID" value="ROR27504.1"/>
    <property type="molecule type" value="Genomic_DNA"/>
</dbReference>
<dbReference type="Gene3D" id="3.10.50.10">
    <property type="match status" value="1"/>
</dbReference>
<keyword evidence="3 8" id="KW-0378">Hydrolase</keyword>
<dbReference type="GO" id="GO:0008843">
    <property type="term" value="F:endochitinase activity"/>
    <property type="evidence" value="ECO:0007669"/>
    <property type="project" value="UniProtKB-EC"/>
</dbReference>
<name>A0A3N1XLC6_9FIRM</name>
<dbReference type="GO" id="GO:0006032">
    <property type="term" value="P:chitin catabolic process"/>
    <property type="evidence" value="ECO:0007669"/>
    <property type="project" value="UniProtKB-KW"/>
</dbReference>
<evidence type="ECO:0000256" key="1">
    <source>
        <dbReference type="ARBA" id="ARBA00000822"/>
    </source>
</evidence>
<dbReference type="OrthoDB" id="9812811at2"/>
<dbReference type="InterPro" id="IPR013783">
    <property type="entry name" value="Ig-like_fold"/>
</dbReference>
<dbReference type="GO" id="GO:0005975">
    <property type="term" value="P:carbohydrate metabolic process"/>
    <property type="evidence" value="ECO:0007669"/>
    <property type="project" value="InterPro"/>
</dbReference>
<dbReference type="SMART" id="SM00495">
    <property type="entry name" value="ChtBD3"/>
    <property type="match status" value="2"/>
</dbReference>
<comment type="caution">
    <text evidence="8">The sequence shown here is derived from an EMBL/GenBank/DDBJ whole genome shotgun (WGS) entry which is preliminary data.</text>
</comment>
<dbReference type="Gene3D" id="2.60.40.10">
    <property type="entry name" value="Immunoglobulins"/>
    <property type="match status" value="1"/>
</dbReference>
<gene>
    <name evidence="8" type="ORF">EDD66_106201</name>
</gene>
<dbReference type="Gene3D" id="2.10.10.20">
    <property type="entry name" value="Carbohydrate-binding module superfamily 5/12"/>
    <property type="match status" value="2"/>
</dbReference>
<dbReference type="Pfam" id="PF00704">
    <property type="entry name" value="Glyco_hydro_18"/>
    <property type="match status" value="1"/>
</dbReference>
<dbReference type="GO" id="GO:0030246">
    <property type="term" value="F:carbohydrate binding"/>
    <property type="evidence" value="ECO:0007669"/>
    <property type="project" value="InterPro"/>
</dbReference>
<dbReference type="InterPro" id="IPR029070">
    <property type="entry name" value="Chitinase_insertion_sf"/>
</dbReference>
<dbReference type="PROSITE" id="PS51910">
    <property type="entry name" value="GH18_2"/>
    <property type="match status" value="1"/>
</dbReference>
<dbReference type="CDD" id="cd12204">
    <property type="entry name" value="CBD_like"/>
    <property type="match status" value="1"/>
</dbReference>